<keyword evidence="6" id="KW-1185">Reference proteome</keyword>
<evidence type="ECO:0000256" key="3">
    <source>
        <dbReference type="ARBA" id="ARBA00023163"/>
    </source>
</evidence>
<dbReference type="EMBL" id="AP023440">
    <property type="protein sequence ID" value="BCL31030.1"/>
    <property type="molecule type" value="Genomic_DNA"/>
</dbReference>
<evidence type="ECO:0000313" key="6">
    <source>
        <dbReference type="Proteomes" id="UP000516444"/>
    </source>
</evidence>
<dbReference type="PROSITE" id="PS01124">
    <property type="entry name" value="HTH_ARAC_FAMILY_2"/>
    <property type="match status" value="1"/>
</dbReference>
<dbReference type="InterPro" id="IPR018060">
    <property type="entry name" value="HTH_AraC"/>
</dbReference>
<sequence length="128" mass="14145">MIVQELGDGALQAALVQLAMGIADSRLTDPDLSTTALARELRVSVRTLQRAFAATETSVTAYIRHQRLERARIELAAPCNRPTIADLAAHWQFADSSHFIRAFKKQYGQTPTQYARTVSETRINASST</sequence>
<gene>
    <name evidence="5" type="ORF">GCM10017557_58890</name>
</gene>
<dbReference type="Pfam" id="PF12833">
    <property type="entry name" value="HTH_18"/>
    <property type="match status" value="1"/>
</dbReference>
<dbReference type="PROSITE" id="PS00041">
    <property type="entry name" value="HTH_ARAC_FAMILY_1"/>
    <property type="match status" value="1"/>
</dbReference>
<dbReference type="AlphaFoldDB" id="A0A7G1PB96"/>
<accession>A0A7G1PB96</accession>
<dbReference type="PANTHER" id="PTHR47893">
    <property type="entry name" value="REGULATORY PROTEIN PCHR"/>
    <property type="match status" value="1"/>
</dbReference>
<dbReference type="KEGG" id="sgm:GCM10017557_58890"/>
<evidence type="ECO:0000256" key="2">
    <source>
        <dbReference type="ARBA" id="ARBA00023125"/>
    </source>
</evidence>
<dbReference type="InterPro" id="IPR009057">
    <property type="entry name" value="Homeodomain-like_sf"/>
</dbReference>
<dbReference type="PRINTS" id="PR00032">
    <property type="entry name" value="HTHARAC"/>
</dbReference>
<keyword evidence="2" id="KW-0238">DNA-binding</keyword>
<protein>
    <recommendedName>
        <fullName evidence="4">HTH araC/xylS-type domain-containing protein</fullName>
    </recommendedName>
</protein>
<evidence type="ECO:0000259" key="4">
    <source>
        <dbReference type="PROSITE" id="PS01124"/>
    </source>
</evidence>
<reference evidence="5 6" key="1">
    <citation type="journal article" date="2014" name="Int. J. Syst. Evol. Microbiol.">
        <title>Complete genome sequence of Corynebacterium casei LMG S-19264T (=DSM 44701T), isolated from a smear-ripened cheese.</title>
        <authorList>
            <consortium name="US DOE Joint Genome Institute (JGI-PGF)"/>
            <person name="Walter F."/>
            <person name="Albersmeier A."/>
            <person name="Kalinowski J."/>
            <person name="Ruckert C."/>
        </authorList>
    </citation>
    <scope>NUCLEOTIDE SEQUENCE [LARGE SCALE GENOMIC DNA]</scope>
    <source>
        <strain evidence="5 6">JCM 4677</strain>
    </source>
</reference>
<name>A0A7G1PB96_9ACTN</name>
<keyword evidence="1" id="KW-0805">Transcription regulation</keyword>
<proteinExistence type="predicted"/>
<organism evidence="5 6">
    <name type="scientific">Streptomyces aurantiacus</name>
    <dbReference type="NCBI Taxonomy" id="47760"/>
    <lineage>
        <taxon>Bacteria</taxon>
        <taxon>Bacillati</taxon>
        <taxon>Actinomycetota</taxon>
        <taxon>Actinomycetes</taxon>
        <taxon>Kitasatosporales</taxon>
        <taxon>Streptomycetaceae</taxon>
        <taxon>Streptomyces</taxon>
        <taxon>Streptomyces aurantiacus group</taxon>
    </lineage>
</organism>
<dbReference type="InterPro" id="IPR053142">
    <property type="entry name" value="PchR_regulatory_protein"/>
</dbReference>
<dbReference type="Proteomes" id="UP000516444">
    <property type="component" value="Chromosome"/>
</dbReference>
<evidence type="ECO:0000313" key="5">
    <source>
        <dbReference type="EMBL" id="BCL31030.1"/>
    </source>
</evidence>
<dbReference type="Gene3D" id="1.10.10.60">
    <property type="entry name" value="Homeodomain-like"/>
    <property type="match status" value="1"/>
</dbReference>
<dbReference type="InterPro" id="IPR018062">
    <property type="entry name" value="HTH_AraC-typ_CS"/>
</dbReference>
<dbReference type="SUPFAM" id="SSF46689">
    <property type="entry name" value="Homeodomain-like"/>
    <property type="match status" value="1"/>
</dbReference>
<dbReference type="InterPro" id="IPR020449">
    <property type="entry name" value="Tscrpt_reg_AraC-type_HTH"/>
</dbReference>
<dbReference type="PANTHER" id="PTHR47893:SF1">
    <property type="entry name" value="REGULATORY PROTEIN PCHR"/>
    <property type="match status" value="1"/>
</dbReference>
<feature type="domain" description="HTH araC/xylS-type" evidence="4">
    <location>
        <begin position="17"/>
        <end position="117"/>
    </location>
</feature>
<evidence type="ECO:0000256" key="1">
    <source>
        <dbReference type="ARBA" id="ARBA00023015"/>
    </source>
</evidence>
<dbReference type="GO" id="GO:0043565">
    <property type="term" value="F:sequence-specific DNA binding"/>
    <property type="evidence" value="ECO:0007669"/>
    <property type="project" value="InterPro"/>
</dbReference>
<dbReference type="GO" id="GO:0003700">
    <property type="term" value="F:DNA-binding transcription factor activity"/>
    <property type="evidence" value="ECO:0007669"/>
    <property type="project" value="InterPro"/>
</dbReference>
<dbReference type="SMART" id="SM00342">
    <property type="entry name" value="HTH_ARAC"/>
    <property type="match status" value="1"/>
</dbReference>
<keyword evidence="3" id="KW-0804">Transcription</keyword>